<keyword evidence="2" id="KW-0812">Transmembrane</keyword>
<accession>A0A0C3F5W5</accession>
<name>A0A0C3F5W5_PILCF</name>
<gene>
    <name evidence="3" type="ORF">PILCRDRAFT_543916</name>
</gene>
<feature type="compositionally biased region" description="Polar residues" evidence="1">
    <location>
        <begin position="1"/>
        <end position="26"/>
    </location>
</feature>
<sequence>MTIIHRSNVSSDYADTSTKQTHSPEISSPLRRSWSKQTQAFKRESSQLSEAIPPVSEMKTLLERLYSDPDMSMANFFKVCAPVWVFGCTLVLGLWLSEQHNRRLLEQKAAMAAGDIPLPDIEWGQITKPFLWCVFGGLLSLYIAFSIVGNVIRQFVGPEATANNRENARSGSRFSSGWEPDAMDIYSAMF</sequence>
<feature type="transmembrane region" description="Helical" evidence="2">
    <location>
        <begin position="129"/>
        <end position="152"/>
    </location>
</feature>
<protein>
    <submittedName>
        <fullName evidence="3">Uncharacterized protein</fullName>
    </submittedName>
</protein>
<evidence type="ECO:0000313" key="3">
    <source>
        <dbReference type="EMBL" id="KIM80080.1"/>
    </source>
</evidence>
<dbReference type="Proteomes" id="UP000054166">
    <property type="component" value="Unassembled WGS sequence"/>
</dbReference>
<reference evidence="3 4" key="1">
    <citation type="submission" date="2014-04" db="EMBL/GenBank/DDBJ databases">
        <authorList>
            <consortium name="DOE Joint Genome Institute"/>
            <person name="Kuo A."/>
            <person name="Tarkka M."/>
            <person name="Buscot F."/>
            <person name="Kohler A."/>
            <person name="Nagy L.G."/>
            <person name="Floudas D."/>
            <person name="Copeland A."/>
            <person name="Barry K.W."/>
            <person name="Cichocki N."/>
            <person name="Veneault-Fourrey C."/>
            <person name="LaButti K."/>
            <person name="Lindquist E.A."/>
            <person name="Lipzen A."/>
            <person name="Lundell T."/>
            <person name="Morin E."/>
            <person name="Murat C."/>
            <person name="Sun H."/>
            <person name="Tunlid A."/>
            <person name="Henrissat B."/>
            <person name="Grigoriev I.V."/>
            <person name="Hibbett D.S."/>
            <person name="Martin F."/>
            <person name="Nordberg H.P."/>
            <person name="Cantor M.N."/>
            <person name="Hua S.X."/>
        </authorList>
    </citation>
    <scope>NUCLEOTIDE SEQUENCE [LARGE SCALE GENOMIC DNA]</scope>
    <source>
        <strain evidence="3 4">F 1598</strain>
    </source>
</reference>
<evidence type="ECO:0000256" key="2">
    <source>
        <dbReference type="SAM" id="Phobius"/>
    </source>
</evidence>
<feature type="transmembrane region" description="Helical" evidence="2">
    <location>
        <begin position="76"/>
        <end position="96"/>
    </location>
</feature>
<keyword evidence="2" id="KW-1133">Transmembrane helix</keyword>
<proteinExistence type="predicted"/>
<evidence type="ECO:0000313" key="4">
    <source>
        <dbReference type="Proteomes" id="UP000054166"/>
    </source>
</evidence>
<reference evidence="4" key="2">
    <citation type="submission" date="2015-01" db="EMBL/GenBank/DDBJ databases">
        <title>Evolutionary Origins and Diversification of the Mycorrhizal Mutualists.</title>
        <authorList>
            <consortium name="DOE Joint Genome Institute"/>
            <consortium name="Mycorrhizal Genomics Consortium"/>
            <person name="Kohler A."/>
            <person name="Kuo A."/>
            <person name="Nagy L.G."/>
            <person name="Floudas D."/>
            <person name="Copeland A."/>
            <person name="Barry K.W."/>
            <person name="Cichocki N."/>
            <person name="Veneault-Fourrey C."/>
            <person name="LaButti K."/>
            <person name="Lindquist E.A."/>
            <person name="Lipzen A."/>
            <person name="Lundell T."/>
            <person name="Morin E."/>
            <person name="Murat C."/>
            <person name="Riley R."/>
            <person name="Ohm R."/>
            <person name="Sun H."/>
            <person name="Tunlid A."/>
            <person name="Henrissat B."/>
            <person name="Grigoriev I.V."/>
            <person name="Hibbett D.S."/>
            <person name="Martin F."/>
        </authorList>
    </citation>
    <scope>NUCLEOTIDE SEQUENCE [LARGE SCALE GENOMIC DNA]</scope>
    <source>
        <strain evidence="4">F 1598</strain>
    </source>
</reference>
<dbReference type="InParanoid" id="A0A0C3F5W5"/>
<evidence type="ECO:0000256" key="1">
    <source>
        <dbReference type="SAM" id="MobiDB-lite"/>
    </source>
</evidence>
<organism evidence="3 4">
    <name type="scientific">Piloderma croceum (strain F 1598)</name>
    <dbReference type="NCBI Taxonomy" id="765440"/>
    <lineage>
        <taxon>Eukaryota</taxon>
        <taxon>Fungi</taxon>
        <taxon>Dikarya</taxon>
        <taxon>Basidiomycota</taxon>
        <taxon>Agaricomycotina</taxon>
        <taxon>Agaricomycetes</taxon>
        <taxon>Agaricomycetidae</taxon>
        <taxon>Atheliales</taxon>
        <taxon>Atheliaceae</taxon>
        <taxon>Piloderma</taxon>
    </lineage>
</organism>
<dbReference type="AlphaFoldDB" id="A0A0C3F5W5"/>
<keyword evidence="2" id="KW-0472">Membrane</keyword>
<keyword evidence="4" id="KW-1185">Reference proteome</keyword>
<dbReference type="EMBL" id="KN833006">
    <property type="protein sequence ID" value="KIM80080.1"/>
    <property type="molecule type" value="Genomic_DNA"/>
</dbReference>
<dbReference type="HOGENOM" id="CLU_1428489_0_0_1"/>
<feature type="region of interest" description="Disordered" evidence="1">
    <location>
        <begin position="1"/>
        <end position="34"/>
    </location>
</feature>